<protein>
    <recommendedName>
        <fullName evidence="3">Regulatory protein zeste</fullName>
    </recommendedName>
</protein>
<comment type="subunit">
    <text evidence="2">Self-associates forming complexes of several hundred monomers.</text>
</comment>
<comment type="subcellular location">
    <subcellularLocation>
        <location evidence="1">Nucleus</location>
    </subcellularLocation>
</comment>
<dbReference type="SMART" id="SM00717">
    <property type="entry name" value="SANT"/>
    <property type="match status" value="1"/>
</dbReference>
<evidence type="ECO:0000256" key="1">
    <source>
        <dbReference type="ARBA" id="ARBA00004123"/>
    </source>
</evidence>
<gene>
    <name evidence="7" type="ORF">Pcinc_007611</name>
</gene>
<dbReference type="EMBL" id="JAWQEG010000562">
    <property type="protein sequence ID" value="KAK3888321.1"/>
    <property type="molecule type" value="Genomic_DNA"/>
</dbReference>
<evidence type="ECO:0000313" key="7">
    <source>
        <dbReference type="EMBL" id="KAK3888321.1"/>
    </source>
</evidence>
<organism evidence="7 8">
    <name type="scientific">Petrolisthes cinctipes</name>
    <name type="common">Flat porcelain crab</name>
    <dbReference type="NCBI Taxonomy" id="88211"/>
    <lineage>
        <taxon>Eukaryota</taxon>
        <taxon>Metazoa</taxon>
        <taxon>Ecdysozoa</taxon>
        <taxon>Arthropoda</taxon>
        <taxon>Crustacea</taxon>
        <taxon>Multicrustacea</taxon>
        <taxon>Malacostraca</taxon>
        <taxon>Eumalacostraca</taxon>
        <taxon>Eucarida</taxon>
        <taxon>Decapoda</taxon>
        <taxon>Pleocyemata</taxon>
        <taxon>Anomura</taxon>
        <taxon>Galatheoidea</taxon>
        <taxon>Porcellanidae</taxon>
        <taxon>Petrolisthes</taxon>
    </lineage>
</organism>
<proteinExistence type="predicted"/>
<dbReference type="AlphaFoldDB" id="A0AAE1KWQ6"/>
<keyword evidence="8" id="KW-1185">Reference proteome</keyword>
<comment type="caution">
    <text evidence="7">The sequence shown here is derived from an EMBL/GenBank/DDBJ whole genome shotgun (WGS) entry which is preliminary data.</text>
</comment>
<comment type="function">
    <text evidence="4">Involved in transvection phenomena (= synapsis-dependent gene expression), where the synaptic pairing of chromosomes carrying genes with which zeste interacts influences the expression of these genes. Zeste binds to DNA and stimulates transcription from a nearby promoter.</text>
</comment>
<name>A0AAE1KWQ6_PETCI</name>
<dbReference type="InterPro" id="IPR001005">
    <property type="entry name" value="SANT/Myb"/>
</dbReference>
<dbReference type="PANTHER" id="PTHR23098">
    <property type="entry name" value="AGAP001331-PA-RELATED"/>
    <property type="match status" value="1"/>
</dbReference>
<dbReference type="InterPro" id="IPR028002">
    <property type="entry name" value="Myb_DNA-bind_5"/>
</dbReference>
<dbReference type="InterPro" id="IPR009057">
    <property type="entry name" value="Homeodomain-like_sf"/>
</dbReference>
<evidence type="ECO:0000256" key="5">
    <source>
        <dbReference type="SAM" id="Coils"/>
    </source>
</evidence>
<feature type="domain" description="Myb-like" evidence="6">
    <location>
        <begin position="10"/>
        <end position="84"/>
    </location>
</feature>
<sequence length="287" mass="31627">MDLCTSTPKKERTRKTNWSPDETKYLVELYKEHANLLKGSFNKAGVTHKAKQEAWEHIASHLHESYSDGKRTVKDCQKRWQSVQSDAKARIAKYKQAVKGTGGGPASPPLDELDELVADILGMDNVTFEGCDTNEELLSFVHETVECQPKIETREFPHPAAAPTPALATAAPAAAAAAAAPAAAAAAPPPPAAAPAEILDLSHLQNNTSSCSKFMVVDEGEVIHLEKKRKLEIQLLEEDLMIKKGERILKMKESIIKDKQIELQEAQIEAARAQTIYFTNMLQHKIQ</sequence>
<dbReference type="PROSITE" id="PS50090">
    <property type="entry name" value="MYB_LIKE"/>
    <property type="match status" value="1"/>
</dbReference>
<accession>A0AAE1KWQ6</accession>
<dbReference type="CDD" id="cd00167">
    <property type="entry name" value="SANT"/>
    <property type="match status" value="1"/>
</dbReference>
<dbReference type="PANTHER" id="PTHR23098:SF16">
    <property type="entry name" value="REGULATORY PROTEIN ZESTE"/>
    <property type="match status" value="1"/>
</dbReference>
<evidence type="ECO:0000256" key="2">
    <source>
        <dbReference type="ARBA" id="ARBA00011764"/>
    </source>
</evidence>
<feature type="coiled-coil region" evidence="5">
    <location>
        <begin position="249"/>
        <end position="276"/>
    </location>
</feature>
<evidence type="ECO:0000313" key="8">
    <source>
        <dbReference type="Proteomes" id="UP001286313"/>
    </source>
</evidence>
<dbReference type="Gene3D" id="1.10.10.60">
    <property type="entry name" value="Homeodomain-like"/>
    <property type="match status" value="1"/>
</dbReference>
<evidence type="ECO:0000256" key="4">
    <source>
        <dbReference type="ARBA" id="ARBA00025466"/>
    </source>
</evidence>
<evidence type="ECO:0000256" key="3">
    <source>
        <dbReference type="ARBA" id="ARBA00016807"/>
    </source>
</evidence>
<dbReference type="GO" id="GO:0005634">
    <property type="term" value="C:nucleus"/>
    <property type="evidence" value="ECO:0007669"/>
    <property type="project" value="UniProtKB-SubCell"/>
</dbReference>
<dbReference type="SUPFAM" id="SSF46689">
    <property type="entry name" value="Homeodomain-like"/>
    <property type="match status" value="1"/>
</dbReference>
<dbReference type="Proteomes" id="UP001286313">
    <property type="component" value="Unassembled WGS sequence"/>
</dbReference>
<dbReference type="Pfam" id="PF13873">
    <property type="entry name" value="Myb_DNA-bind_5"/>
    <property type="match status" value="1"/>
</dbReference>
<reference evidence="7" key="1">
    <citation type="submission" date="2023-10" db="EMBL/GenBank/DDBJ databases">
        <title>Genome assemblies of two species of porcelain crab, Petrolisthes cinctipes and Petrolisthes manimaculis (Anomura: Porcellanidae).</title>
        <authorList>
            <person name="Angst P."/>
        </authorList>
    </citation>
    <scope>NUCLEOTIDE SEQUENCE</scope>
    <source>
        <strain evidence="7">PB745_01</strain>
        <tissue evidence="7">Gill</tissue>
    </source>
</reference>
<keyword evidence="5" id="KW-0175">Coiled coil</keyword>
<evidence type="ECO:0000259" key="6">
    <source>
        <dbReference type="PROSITE" id="PS50090"/>
    </source>
</evidence>